<proteinExistence type="predicted"/>
<keyword evidence="1" id="KW-1245">Viral tail assembly</keyword>
<name>A0A9E9AA53_9CAUD</name>
<evidence type="ECO:0000256" key="2">
    <source>
        <dbReference type="ARBA" id="ARBA00022612"/>
    </source>
</evidence>
<dbReference type="GO" id="GO:0098003">
    <property type="term" value="P:viral tail assembly"/>
    <property type="evidence" value="ECO:0007669"/>
    <property type="project" value="UniProtKB-KW"/>
</dbReference>
<reference evidence="5 6" key="1">
    <citation type="submission" date="2022-10" db="EMBL/GenBank/DDBJ databases">
        <title>Evolutionary Diversification of Methanotrophic Ca. Methanophagales (ANME-1) and Their Expansive Virome.</title>
        <authorList>
            <person name="Laso-Perez R."/>
            <person name="Wu F."/>
            <person name="Cremiere A."/>
            <person name="Speth D.R."/>
            <person name="Magyar J.S."/>
            <person name="Krupovic M."/>
            <person name="Orphan V.J."/>
        </authorList>
    </citation>
    <scope>NUCLEOTIDE SEQUENCE [LARGE SCALE GENOMIC DNA]</scope>
</reference>
<gene>
    <name evidence="5" type="ORF">LDLAKGPJ_00098</name>
</gene>
<evidence type="ECO:0000313" key="5">
    <source>
        <dbReference type="EMBL" id="WAE39522.1"/>
    </source>
</evidence>
<dbReference type="Pfam" id="PF10145">
    <property type="entry name" value="PhageMin_Tail"/>
    <property type="match status" value="1"/>
</dbReference>
<dbReference type="NCBIfam" id="TIGR01760">
    <property type="entry name" value="tape_meas_TP901"/>
    <property type="match status" value="1"/>
</dbReference>
<feature type="coiled-coil region" evidence="3">
    <location>
        <begin position="980"/>
        <end position="1007"/>
    </location>
</feature>
<keyword evidence="6" id="KW-1185">Reference proteome</keyword>
<dbReference type="Proteomes" id="UP001156259">
    <property type="component" value="Segment"/>
</dbReference>
<dbReference type="PANTHER" id="PTHR37813:SF1">
    <property type="entry name" value="FELS-2 PROPHAGE PROTEIN"/>
    <property type="match status" value="1"/>
</dbReference>
<evidence type="ECO:0000256" key="1">
    <source>
        <dbReference type="ARBA" id="ARBA00022465"/>
    </source>
</evidence>
<accession>A0A9E9AA53</accession>
<evidence type="ECO:0000259" key="4">
    <source>
        <dbReference type="Pfam" id="PF10145"/>
    </source>
</evidence>
<keyword evidence="3" id="KW-0175">Coiled coil</keyword>
<protein>
    <recommendedName>
        <fullName evidence="4">Phage tail tape measure protein domain-containing protein</fullName>
    </recommendedName>
</protein>
<evidence type="ECO:0000313" key="6">
    <source>
        <dbReference type="Proteomes" id="UP001156259"/>
    </source>
</evidence>
<dbReference type="PANTHER" id="PTHR37813">
    <property type="entry name" value="FELS-2 PROPHAGE PROTEIN"/>
    <property type="match status" value="1"/>
</dbReference>
<dbReference type="EMBL" id="OP880252">
    <property type="protein sequence ID" value="WAE39522.1"/>
    <property type="molecule type" value="Genomic_DNA"/>
</dbReference>
<dbReference type="InterPro" id="IPR010090">
    <property type="entry name" value="Phage_tape_meas"/>
</dbReference>
<organism evidence="5 6">
    <name type="scientific">Methanophagales virus GBV301</name>
    <dbReference type="NCBI Taxonomy" id="2999280"/>
    <lineage>
        <taxon>Viruses</taxon>
        <taxon>Duplodnaviria</taxon>
        <taxon>Heunggongvirae</taxon>
        <taxon>Uroviricota</taxon>
        <taxon>Caudoviricetes</taxon>
        <taxon>Nakonvirales</taxon>
        <taxon>Ekchuahviridae</taxon>
        <taxon>Kukulkanvirus</taxon>
        <taxon>Kukulkanvirus guaymasense</taxon>
    </lineage>
</organism>
<evidence type="ECO:0000256" key="3">
    <source>
        <dbReference type="SAM" id="Coils"/>
    </source>
</evidence>
<keyword evidence="2" id="KW-1188">Viral release from host cell</keyword>
<feature type="domain" description="Phage tail tape measure protein" evidence="4">
    <location>
        <begin position="229"/>
        <end position="417"/>
    </location>
</feature>
<sequence length="1251" mass="140354">MEGRDRTQKAFAEFRKNVETSVGELRKAKAEIFAYSSSVKNAIQWQQMSAKEYVRATAQLRKYDDYLRRLTTQIPKNQQEQARWVKSVRQGLSPIQQYIKNFDEIAPLLDKTAQKALDFNNTLIQTTGFVKKGSVYVESLRGRVRRLARSFADMKGPLYTVGRVFNHYLPIFFVGIYAFRNLQQQLDRLVKSFADFESQLVVVERTTGMTTQTVSRLGDIMLDLTTIMPSTIAELEEVAITAGRLGITGEANIMKFTDAIIKMANATVLSADQAANAMARIAKALGIPIENVNYLGSMIDRLANTAAANAEQITTAMKRAAGAAKVLNIPAEALAAMVTTLIEAGDEAARTGTRLSRAFTYASIKTAVMARQMGMSVSELRKRMEEDMLAVWLDYLKMLKETPSKTERLAKAHEVFGMIGSKAIIKLANNYDILVKHMEDAHEDMLTGITLEREFAKALDTTSAKLQILDNQIEAAKIRLGEKLAPATMAMKEIVLKFYETLAGPEPKHYGETITYISSNIEKLLKGQVDLTEGTKRYQTVLTEANYVLYDRGELIDTIIPVEWEEKTLQEKLSYLFGERTKKEQNIIETRKKLLNIQADTLGEWLREADVITKGAASQAFFNDAIYSGTRAFAKYGAVATRANAVIGSLTKSLIESGLASDELRETWDELGDALTKRQSLIKTIVELQSRWGNVTERISDLEYELNDVMEGQLKTIDTLLSANEDLAETYYNLNDALAYLNGQYPTFQSLTRGVLAVINDTIVPIELLDKGFLKLGDVIPKKYLTPLKALLEQHKRVIDSYQELQAAEMQFGPGSEKVVNARALFREELNKYISLLGEASPVITELNAKELEWGLTESKRYTQLKASAIMTQEELELYKEEIDATSDLRNSYDRLNMIRAEITELTNAQNKAQKMWNEALGMSSNTTEAFNNVLDRLGITEEEDRKRYLKRVEEIIKGNESEEKRNKLIIDYIASISKVTGKEEELESVNARINELRKEGNRLLLDNLEYLTSQGFISGKVADDMRLLINAATDLGSVTEEDRKAMNDMVAAFLWMGAETGDLKGAMDSLAGGIENFGLQLEYIPDDAKTAMDETQVVIRDSLGNVLVDTSKWREDVHDIISGVPEDVQEEFKRIGFRWEAVFGKGKVLELAYTAPIEDVFRQQLVELSEISDNTKKIAERSISKGSMQTGGIVRETGLYTLHAGELVIPKKAGVSHVMNINIEHVSLSPEYSSERFLKDLEAFRFSATI</sequence>